<evidence type="ECO:0000313" key="1">
    <source>
        <dbReference type="EMBL" id="ONG53550.1"/>
    </source>
</evidence>
<keyword evidence="2" id="KW-1185">Reference proteome</keyword>
<dbReference type="AlphaFoldDB" id="A0A1V2H2I3"/>
<protein>
    <submittedName>
        <fullName evidence="1">Uncharacterized protein</fullName>
    </submittedName>
</protein>
<organism evidence="1 2">
    <name type="scientific">Teichococcus deserti</name>
    <dbReference type="NCBI Taxonomy" id="1817963"/>
    <lineage>
        <taxon>Bacteria</taxon>
        <taxon>Pseudomonadati</taxon>
        <taxon>Pseudomonadota</taxon>
        <taxon>Alphaproteobacteria</taxon>
        <taxon>Acetobacterales</taxon>
        <taxon>Roseomonadaceae</taxon>
        <taxon>Roseomonas</taxon>
    </lineage>
</organism>
<dbReference type="RefSeq" id="WP_076957534.1">
    <property type="nucleotide sequence ID" value="NZ_MLCO01000096.1"/>
</dbReference>
<evidence type="ECO:0000313" key="2">
    <source>
        <dbReference type="Proteomes" id="UP000188879"/>
    </source>
</evidence>
<dbReference type="Proteomes" id="UP000188879">
    <property type="component" value="Unassembled WGS sequence"/>
</dbReference>
<reference evidence="1 2" key="1">
    <citation type="submission" date="2016-10" db="EMBL/GenBank/DDBJ databases">
        <title>Draft Genome sequence of Roseomonas sp. strain M3.</title>
        <authorList>
            <person name="Subhash Y."/>
            <person name="Lee S."/>
        </authorList>
    </citation>
    <scope>NUCLEOTIDE SEQUENCE [LARGE SCALE GENOMIC DNA]</scope>
    <source>
        <strain evidence="1 2">M3</strain>
    </source>
</reference>
<accession>A0A1V2H2I3</accession>
<gene>
    <name evidence="1" type="ORF">BKE38_11690</name>
</gene>
<name>A0A1V2H2I3_9PROT</name>
<dbReference type="OrthoDB" id="8000372at2"/>
<sequence length="74" mass="8734">MHRLETSLQMARRHVLENELRIADQEAVLARLKLCRAPALEEVAEEMLRLFRRIQGQARDHLRRLERDESANSS</sequence>
<dbReference type="EMBL" id="MLCO01000096">
    <property type="protein sequence ID" value="ONG53550.1"/>
    <property type="molecule type" value="Genomic_DNA"/>
</dbReference>
<comment type="caution">
    <text evidence="1">The sequence shown here is derived from an EMBL/GenBank/DDBJ whole genome shotgun (WGS) entry which is preliminary data.</text>
</comment>
<proteinExistence type="predicted"/>